<dbReference type="EMBL" id="JAYFSJ010000008">
    <property type="protein sequence ID" value="MEN7431618.1"/>
    <property type="molecule type" value="Genomic_DNA"/>
</dbReference>
<feature type="domain" description="Pirin C-terminal" evidence="4">
    <location>
        <begin position="179"/>
        <end position="274"/>
    </location>
</feature>
<keyword evidence="6" id="KW-1185">Reference proteome</keyword>
<dbReference type="PANTHER" id="PTHR13903">
    <property type="entry name" value="PIRIN-RELATED"/>
    <property type="match status" value="1"/>
</dbReference>
<protein>
    <submittedName>
        <fullName evidence="5">Pirin family protein</fullName>
    </submittedName>
</protein>
<evidence type="ECO:0000259" key="4">
    <source>
        <dbReference type="Pfam" id="PF05726"/>
    </source>
</evidence>
<organism evidence="5 6">
    <name type="scientific">Chromobacterium indicum</name>
    <dbReference type="NCBI Taxonomy" id="3110228"/>
    <lineage>
        <taxon>Bacteria</taxon>
        <taxon>Pseudomonadati</taxon>
        <taxon>Pseudomonadota</taxon>
        <taxon>Betaproteobacteria</taxon>
        <taxon>Neisseriales</taxon>
        <taxon>Chromobacteriaceae</taxon>
        <taxon>Chromobacterium</taxon>
    </lineage>
</organism>
<dbReference type="Gene3D" id="2.60.120.10">
    <property type="entry name" value="Jelly Rolls"/>
    <property type="match status" value="2"/>
</dbReference>
<name>A0ABV0CMH1_9NEIS</name>
<sequence>MPLLTQAIASQDRDIGFPVRRLLPTRQARRVGPFVFLDHMGPAHFAAEGSAGDVRPHPHIGLATVTYLFSGAMMHRDSLGTVQRIEPGAVNLMTAGSGITHSERVPADIRRQGVAVEGMQLWLALPDELEECEPAFAHYPAEDLPRWSQDGVQLNLLMGEGWGRRAPVAYPLPVFYASAVMPAGSRLALPESVDELAAYVAAGELDVDGAALGANQLGLLQTGQGGELVARRDSRVMLLGGTPPASPRYLDWNFVSSRRERLAQARADWIAQRFPMVPGETEFIPLQ</sequence>
<gene>
    <name evidence="5" type="ORF">VA599_12715</name>
</gene>
<dbReference type="CDD" id="cd02909">
    <property type="entry name" value="cupin_pirin_N"/>
    <property type="match status" value="1"/>
</dbReference>
<comment type="caution">
    <text evidence="5">The sequence shown here is derived from an EMBL/GenBank/DDBJ whole genome shotgun (WGS) entry which is preliminary data.</text>
</comment>
<evidence type="ECO:0000313" key="6">
    <source>
        <dbReference type="Proteomes" id="UP001405405"/>
    </source>
</evidence>
<dbReference type="InterPro" id="IPR008778">
    <property type="entry name" value="Pirin_C_dom"/>
</dbReference>
<dbReference type="InterPro" id="IPR014710">
    <property type="entry name" value="RmlC-like_jellyroll"/>
</dbReference>
<evidence type="ECO:0000313" key="5">
    <source>
        <dbReference type="EMBL" id="MEN7431618.1"/>
    </source>
</evidence>
<dbReference type="Pfam" id="PF02678">
    <property type="entry name" value="Pirin"/>
    <property type="match status" value="1"/>
</dbReference>
<dbReference type="PANTHER" id="PTHR13903:SF8">
    <property type="entry name" value="PIRIN"/>
    <property type="match status" value="1"/>
</dbReference>
<proteinExistence type="inferred from homology"/>
<dbReference type="InterPro" id="IPR011051">
    <property type="entry name" value="RmlC_Cupin_sf"/>
</dbReference>
<dbReference type="InterPro" id="IPR003829">
    <property type="entry name" value="Pirin_N_dom"/>
</dbReference>
<dbReference type="RefSeq" id="WP_346788868.1">
    <property type="nucleotide sequence ID" value="NZ_JAYFSJ010000008.1"/>
</dbReference>
<dbReference type="SUPFAM" id="SSF51182">
    <property type="entry name" value="RmlC-like cupins"/>
    <property type="match status" value="1"/>
</dbReference>
<evidence type="ECO:0000259" key="3">
    <source>
        <dbReference type="Pfam" id="PF02678"/>
    </source>
</evidence>
<dbReference type="Proteomes" id="UP001405405">
    <property type="component" value="Unassembled WGS sequence"/>
</dbReference>
<comment type="similarity">
    <text evidence="1 2">Belongs to the pirin family.</text>
</comment>
<evidence type="ECO:0000256" key="2">
    <source>
        <dbReference type="RuleBase" id="RU003457"/>
    </source>
</evidence>
<evidence type="ECO:0000256" key="1">
    <source>
        <dbReference type="ARBA" id="ARBA00008416"/>
    </source>
</evidence>
<accession>A0ABV0CMH1</accession>
<dbReference type="InterPro" id="IPR012093">
    <property type="entry name" value="Pirin"/>
</dbReference>
<dbReference type="PIRSF" id="PIRSF006232">
    <property type="entry name" value="Pirin"/>
    <property type="match status" value="1"/>
</dbReference>
<reference evidence="5 6" key="1">
    <citation type="submission" date="2023-12" db="EMBL/GenBank/DDBJ databases">
        <title>Chromobacterium sp. strain TRC.1.1.SA producing antimicrobial pigment.</title>
        <authorList>
            <person name="Verma N."/>
            <person name="Choksket S."/>
            <person name="Pinnaka A.K."/>
            <person name="Korpole S."/>
        </authorList>
    </citation>
    <scope>NUCLEOTIDE SEQUENCE [LARGE SCALE GENOMIC DNA]</scope>
    <source>
        <strain evidence="5 6">TRC1.1.SA</strain>
    </source>
</reference>
<dbReference type="Pfam" id="PF05726">
    <property type="entry name" value="Pirin_C"/>
    <property type="match status" value="1"/>
</dbReference>
<feature type="domain" description="Pirin N-terminal" evidence="3">
    <location>
        <begin position="17"/>
        <end position="123"/>
    </location>
</feature>